<feature type="region of interest" description="Disordered" evidence="1">
    <location>
        <begin position="1"/>
        <end position="132"/>
    </location>
</feature>
<accession>A0AAX4JMJ1</accession>
<dbReference type="Proteomes" id="UP001355207">
    <property type="component" value="Chromosome 1"/>
</dbReference>
<protein>
    <submittedName>
        <fullName evidence="2">Uncharacterized protein</fullName>
    </submittedName>
</protein>
<keyword evidence="3" id="KW-1185">Reference proteome</keyword>
<organism evidence="2 3">
    <name type="scientific">Kwoniella dendrophila CBS 6074</name>
    <dbReference type="NCBI Taxonomy" id="1295534"/>
    <lineage>
        <taxon>Eukaryota</taxon>
        <taxon>Fungi</taxon>
        <taxon>Dikarya</taxon>
        <taxon>Basidiomycota</taxon>
        <taxon>Agaricomycotina</taxon>
        <taxon>Tremellomycetes</taxon>
        <taxon>Tremellales</taxon>
        <taxon>Cryptococcaceae</taxon>
        <taxon>Kwoniella</taxon>
    </lineage>
</organism>
<feature type="compositionally biased region" description="Basic and acidic residues" evidence="1">
    <location>
        <begin position="115"/>
        <end position="132"/>
    </location>
</feature>
<evidence type="ECO:0000313" key="3">
    <source>
        <dbReference type="Proteomes" id="UP001355207"/>
    </source>
</evidence>
<name>A0AAX4JMJ1_9TREE</name>
<proteinExistence type="predicted"/>
<gene>
    <name evidence="2" type="ORF">L201_001114</name>
</gene>
<feature type="compositionally biased region" description="Basic and acidic residues" evidence="1">
    <location>
        <begin position="84"/>
        <end position="103"/>
    </location>
</feature>
<feature type="compositionally biased region" description="Polar residues" evidence="1">
    <location>
        <begin position="23"/>
        <end position="36"/>
    </location>
</feature>
<evidence type="ECO:0000256" key="1">
    <source>
        <dbReference type="SAM" id="MobiDB-lite"/>
    </source>
</evidence>
<dbReference type="GeneID" id="91091786"/>
<feature type="compositionally biased region" description="Gly residues" evidence="1">
    <location>
        <begin position="58"/>
        <end position="69"/>
    </location>
</feature>
<feature type="compositionally biased region" description="Polar residues" evidence="1">
    <location>
        <begin position="1"/>
        <end position="13"/>
    </location>
</feature>
<evidence type="ECO:0000313" key="2">
    <source>
        <dbReference type="EMBL" id="WWC86241.1"/>
    </source>
</evidence>
<sequence>MYNQQKRPSSSGKPFNPAHTHPASISTIPSIQTRQHMSLASSASSSKDKPDVPVEGIQSGGGGGGGAGAGSEESIDQIGINKNSKNEDEDSKKDKSKWNDPKIVHPAWKGFGKGPNEDEVKNDKKRDGKARL</sequence>
<dbReference type="AlphaFoldDB" id="A0AAX4JMJ1"/>
<dbReference type="EMBL" id="CP144098">
    <property type="protein sequence ID" value="WWC86241.1"/>
    <property type="molecule type" value="Genomic_DNA"/>
</dbReference>
<reference evidence="2 3" key="1">
    <citation type="submission" date="2024-01" db="EMBL/GenBank/DDBJ databases">
        <title>Comparative genomics of Cryptococcus and Kwoniella reveals pathogenesis evolution and contrasting modes of karyotype evolution via chromosome fusion or intercentromeric recombination.</title>
        <authorList>
            <person name="Coelho M.A."/>
            <person name="David-Palma M."/>
            <person name="Shea T."/>
            <person name="Bowers K."/>
            <person name="McGinley-Smith S."/>
            <person name="Mohammad A.W."/>
            <person name="Gnirke A."/>
            <person name="Yurkov A.M."/>
            <person name="Nowrousian M."/>
            <person name="Sun S."/>
            <person name="Cuomo C.A."/>
            <person name="Heitman J."/>
        </authorList>
    </citation>
    <scope>NUCLEOTIDE SEQUENCE [LARGE SCALE GENOMIC DNA]</scope>
    <source>
        <strain evidence="2 3">CBS 6074</strain>
    </source>
</reference>
<dbReference type="RefSeq" id="XP_066073004.1">
    <property type="nucleotide sequence ID" value="XM_066216907.1"/>
</dbReference>